<proteinExistence type="predicted"/>
<protein>
    <submittedName>
        <fullName evidence="1">Uncharacterized protein</fullName>
    </submittedName>
</protein>
<sequence>MEGAVGSHYPSSSKAGQFKGAPAMRQHWCMAQRFGVPVWWSYGATSP</sequence>
<evidence type="ECO:0000313" key="1">
    <source>
        <dbReference type="EMBL" id="GFH21944.1"/>
    </source>
</evidence>
<dbReference type="AlphaFoldDB" id="A0A699ZT52"/>
<dbReference type="EMBL" id="BLLF01001936">
    <property type="protein sequence ID" value="GFH21944.1"/>
    <property type="molecule type" value="Genomic_DNA"/>
</dbReference>
<name>A0A699ZT52_HAELA</name>
<gene>
    <name evidence="1" type="ORF">HaLaN_19333</name>
</gene>
<reference evidence="1 2" key="1">
    <citation type="submission" date="2020-02" db="EMBL/GenBank/DDBJ databases">
        <title>Draft genome sequence of Haematococcus lacustris strain NIES-144.</title>
        <authorList>
            <person name="Morimoto D."/>
            <person name="Nakagawa S."/>
            <person name="Yoshida T."/>
            <person name="Sawayama S."/>
        </authorList>
    </citation>
    <scope>NUCLEOTIDE SEQUENCE [LARGE SCALE GENOMIC DNA]</scope>
    <source>
        <strain evidence="1 2">NIES-144</strain>
    </source>
</reference>
<evidence type="ECO:0000313" key="2">
    <source>
        <dbReference type="Proteomes" id="UP000485058"/>
    </source>
</evidence>
<feature type="non-terminal residue" evidence="1">
    <location>
        <position position="47"/>
    </location>
</feature>
<accession>A0A699ZT52</accession>
<comment type="caution">
    <text evidence="1">The sequence shown here is derived from an EMBL/GenBank/DDBJ whole genome shotgun (WGS) entry which is preliminary data.</text>
</comment>
<dbReference type="Proteomes" id="UP000485058">
    <property type="component" value="Unassembled WGS sequence"/>
</dbReference>
<organism evidence="1 2">
    <name type="scientific">Haematococcus lacustris</name>
    <name type="common">Green alga</name>
    <name type="synonym">Haematococcus pluvialis</name>
    <dbReference type="NCBI Taxonomy" id="44745"/>
    <lineage>
        <taxon>Eukaryota</taxon>
        <taxon>Viridiplantae</taxon>
        <taxon>Chlorophyta</taxon>
        <taxon>core chlorophytes</taxon>
        <taxon>Chlorophyceae</taxon>
        <taxon>CS clade</taxon>
        <taxon>Chlamydomonadales</taxon>
        <taxon>Haematococcaceae</taxon>
        <taxon>Haematococcus</taxon>
    </lineage>
</organism>
<feature type="non-terminal residue" evidence="1">
    <location>
        <position position="1"/>
    </location>
</feature>
<keyword evidence="2" id="KW-1185">Reference proteome</keyword>